<accession>A0ABW5VY14</accession>
<protein>
    <submittedName>
        <fullName evidence="2">TadE/TadG family type IV pilus assembly protein</fullName>
    </submittedName>
</protein>
<dbReference type="Proteomes" id="UP001597479">
    <property type="component" value="Unassembled WGS sequence"/>
</dbReference>
<name>A0ABW5VY14_9MICO</name>
<sequence length="141" mass="14705">MSNRRRYTEAGSASVELAVGAPAFALLLALVLLAARVVTSQQAVETAAWDAARSASMTREGNVAARAQQVATASLANQELTCADTDVAVDLSEYATQPGTPSSITVAVSCTVRLWDLPFDTPSTTVSSQAMSPTDSWRSAP</sequence>
<proteinExistence type="predicted"/>
<reference evidence="3" key="1">
    <citation type="journal article" date="2019" name="Int. J. Syst. Evol. Microbiol.">
        <title>The Global Catalogue of Microorganisms (GCM) 10K type strain sequencing project: providing services to taxonomists for standard genome sequencing and annotation.</title>
        <authorList>
            <consortium name="The Broad Institute Genomics Platform"/>
            <consortium name="The Broad Institute Genome Sequencing Center for Infectious Disease"/>
            <person name="Wu L."/>
            <person name="Ma J."/>
        </authorList>
    </citation>
    <scope>NUCLEOTIDE SEQUENCE [LARGE SCALE GENOMIC DNA]</scope>
    <source>
        <strain evidence="3">CCM 7044</strain>
    </source>
</reference>
<feature type="domain" description="TadE-like" evidence="1">
    <location>
        <begin position="11"/>
        <end position="53"/>
    </location>
</feature>
<evidence type="ECO:0000313" key="3">
    <source>
        <dbReference type="Proteomes" id="UP001597479"/>
    </source>
</evidence>
<evidence type="ECO:0000313" key="2">
    <source>
        <dbReference type="EMBL" id="MFD2796397.1"/>
    </source>
</evidence>
<evidence type="ECO:0000259" key="1">
    <source>
        <dbReference type="Pfam" id="PF07811"/>
    </source>
</evidence>
<keyword evidence="3" id="KW-1185">Reference proteome</keyword>
<gene>
    <name evidence="2" type="ORF">ACFS27_22745</name>
</gene>
<comment type="caution">
    <text evidence="2">The sequence shown here is derived from an EMBL/GenBank/DDBJ whole genome shotgun (WGS) entry which is preliminary data.</text>
</comment>
<dbReference type="Pfam" id="PF07811">
    <property type="entry name" value="TadE"/>
    <property type="match status" value="1"/>
</dbReference>
<dbReference type="EMBL" id="JBHUOG010000002">
    <property type="protein sequence ID" value="MFD2796397.1"/>
    <property type="molecule type" value="Genomic_DNA"/>
</dbReference>
<organism evidence="2 3">
    <name type="scientific">Promicromonospora vindobonensis</name>
    <dbReference type="NCBI Taxonomy" id="195748"/>
    <lineage>
        <taxon>Bacteria</taxon>
        <taxon>Bacillati</taxon>
        <taxon>Actinomycetota</taxon>
        <taxon>Actinomycetes</taxon>
        <taxon>Micrococcales</taxon>
        <taxon>Promicromonosporaceae</taxon>
        <taxon>Promicromonospora</taxon>
    </lineage>
</organism>
<dbReference type="RefSeq" id="WP_377187906.1">
    <property type="nucleotide sequence ID" value="NZ_JBHUOG010000002.1"/>
</dbReference>
<dbReference type="InterPro" id="IPR012495">
    <property type="entry name" value="TadE-like_dom"/>
</dbReference>